<feature type="binding site" evidence="8">
    <location>
        <position position="313"/>
    </location>
    <ligand>
        <name>3-phosphoshikimate</name>
        <dbReference type="ChEBI" id="CHEBI:145989"/>
    </ligand>
</feature>
<evidence type="ECO:0000256" key="1">
    <source>
        <dbReference type="ARBA" id="ARBA00004811"/>
    </source>
</evidence>
<dbReference type="EC" id="2.5.1.19" evidence="8"/>
<reference evidence="11" key="1">
    <citation type="submission" date="2016-06" db="EMBL/GenBank/DDBJ databases">
        <title>Complete genome sequence of Actinoalloteichus fjordicus DSM 46855 (=ADI127-17), type strain of the new species Actinoalloteichus fjordicus.</title>
        <authorList>
            <person name="Ruckert C."/>
            <person name="Nouioui I."/>
            <person name="Willmese J."/>
            <person name="van Wezel G."/>
            <person name="Klenk H.-P."/>
            <person name="Kalinowski J."/>
            <person name="Zotchev S.B."/>
        </authorList>
    </citation>
    <scope>NUCLEOTIDE SEQUENCE [LARGE SCALE GENOMIC DNA]</scope>
    <source>
        <strain evidence="11">ADI127-7</strain>
    </source>
</reference>
<dbReference type="PIRSF" id="PIRSF000505">
    <property type="entry name" value="EPSPS"/>
    <property type="match status" value="1"/>
</dbReference>
<feature type="binding site" evidence="8">
    <location>
        <position position="340"/>
    </location>
    <ligand>
        <name>3-phosphoshikimate</name>
        <dbReference type="ChEBI" id="CHEBI:145989"/>
    </ligand>
</feature>
<dbReference type="RefSeq" id="WP_075742673.1">
    <property type="nucleotide sequence ID" value="NZ_CP016076.1"/>
</dbReference>
<organism evidence="10 11">
    <name type="scientific">Actinoalloteichus fjordicus</name>
    <dbReference type="NCBI Taxonomy" id="1612552"/>
    <lineage>
        <taxon>Bacteria</taxon>
        <taxon>Bacillati</taxon>
        <taxon>Actinomycetota</taxon>
        <taxon>Actinomycetes</taxon>
        <taxon>Pseudonocardiales</taxon>
        <taxon>Pseudonocardiaceae</taxon>
        <taxon>Actinoalloteichus</taxon>
    </lineage>
</organism>
<feature type="binding site" evidence="8">
    <location>
        <position position="385"/>
    </location>
    <ligand>
        <name>phosphoenolpyruvate</name>
        <dbReference type="ChEBI" id="CHEBI:58702"/>
    </ligand>
</feature>
<feature type="binding site" evidence="8">
    <location>
        <position position="171"/>
    </location>
    <ligand>
        <name>phosphoenolpyruvate</name>
        <dbReference type="ChEBI" id="CHEBI:58702"/>
    </ligand>
</feature>
<dbReference type="InterPro" id="IPR013792">
    <property type="entry name" value="RNA3'P_cycl/enolpyr_Trfase_a/b"/>
</dbReference>
<feature type="domain" description="Enolpyruvate transferase" evidence="9">
    <location>
        <begin position="12"/>
        <end position="417"/>
    </location>
</feature>
<comment type="pathway">
    <text evidence="1 8">Metabolic intermediate biosynthesis; chorismate biosynthesis; chorismate from D-erythrose 4-phosphate and phosphoenolpyruvate: step 6/7.</text>
</comment>
<keyword evidence="3 8" id="KW-0963">Cytoplasm</keyword>
<dbReference type="GO" id="GO:0003866">
    <property type="term" value="F:3-phosphoshikimate 1-carboxyvinyltransferase activity"/>
    <property type="evidence" value="ECO:0007669"/>
    <property type="project" value="UniProtKB-UniRule"/>
</dbReference>
<gene>
    <name evidence="8" type="primary">aroA</name>
    <name evidence="10" type="ORF">UA74_26465</name>
</gene>
<dbReference type="FunFam" id="3.65.10.10:FF:000011">
    <property type="entry name" value="3-phosphoshikimate 1-carboxyvinyltransferase"/>
    <property type="match status" value="1"/>
</dbReference>
<comment type="function">
    <text evidence="8">Catalyzes the transfer of the enolpyruvyl moiety of phosphoenolpyruvate (PEP) to the 5-hydroxyl of shikimate-3-phosphate (S3P) to produce enolpyruvyl shikimate-3-phosphate and inorganic phosphate.</text>
</comment>
<feature type="binding site" evidence="8">
    <location>
        <position position="170"/>
    </location>
    <ligand>
        <name>3-phosphoshikimate</name>
        <dbReference type="ChEBI" id="CHEBI:145989"/>
    </ligand>
</feature>
<dbReference type="GO" id="GO:0005737">
    <property type="term" value="C:cytoplasm"/>
    <property type="evidence" value="ECO:0007669"/>
    <property type="project" value="UniProtKB-SubCell"/>
</dbReference>
<feature type="binding site" evidence="8">
    <location>
        <position position="98"/>
    </location>
    <ligand>
        <name>phosphoenolpyruvate</name>
        <dbReference type="ChEBI" id="CHEBI:58702"/>
    </ligand>
</feature>
<feature type="binding site" evidence="8">
    <location>
        <position position="171"/>
    </location>
    <ligand>
        <name>3-phosphoshikimate</name>
        <dbReference type="ChEBI" id="CHEBI:145989"/>
    </ligand>
</feature>
<accession>A0AAC9LG45</accession>
<feature type="binding site" evidence="8">
    <location>
        <position position="29"/>
    </location>
    <ligand>
        <name>3-phosphoshikimate</name>
        <dbReference type="ChEBI" id="CHEBI:145989"/>
    </ligand>
</feature>
<evidence type="ECO:0000256" key="8">
    <source>
        <dbReference type="HAMAP-Rule" id="MF_00210"/>
    </source>
</evidence>
<evidence type="ECO:0000259" key="9">
    <source>
        <dbReference type="Pfam" id="PF00275"/>
    </source>
</evidence>
<name>A0AAC9LG45_9PSEU</name>
<dbReference type="HAMAP" id="MF_00210">
    <property type="entry name" value="EPSP_synth"/>
    <property type="match status" value="1"/>
</dbReference>
<evidence type="ECO:0000256" key="6">
    <source>
        <dbReference type="ARBA" id="ARBA00023141"/>
    </source>
</evidence>
<protein>
    <recommendedName>
        <fullName evidence="8">3-phosphoshikimate 1-carboxyvinyltransferase</fullName>
        <ecNumber evidence="8">2.5.1.19</ecNumber>
    </recommendedName>
    <alternativeName>
        <fullName evidence="8">5-enolpyruvylshikimate-3-phosphate synthase</fullName>
        <shortName evidence="8">EPSP synthase</shortName>
        <shortName evidence="8">EPSPS</shortName>
    </alternativeName>
</protein>
<keyword evidence="5 8" id="KW-0808">Transferase</keyword>
<keyword evidence="11" id="KW-1185">Reference proteome</keyword>
<dbReference type="InterPro" id="IPR023193">
    <property type="entry name" value="EPSP_synthase_CS"/>
</dbReference>
<evidence type="ECO:0000256" key="3">
    <source>
        <dbReference type="ARBA" id="ARBA00022490"/>
    </source>
</evidence>
<dbReference type="GO" id="GO:0008652">
    <property type="term" value="P:amino acid biosynthetic process"/>
    <property type="evidence" value="ECO:0007669"/>
    <property type="project" value="UniProtKB-KW"/>
</dbReference>
<dbReference type="CDD" id="cd01556">
    <property type="entry name" value="EPSP_synthase"/>
    <property type="match status" value="1"/>
</dbReference>
<dbReference type="NCBIfam" id="TIGR01356">
    <property type="entry name" value="aroA"/>
    <property type="match status" value="1"/>
</dbReference>
<sequence length="440" mass="45998">MTQAWPAPAVEHPVNATVGVPGSKSMTNRALLLAALAESESILHAPLRSRDTLLMTQALRSLGTDIQDVPADGDSVAGWRVRPGSWQGPIEVDCGLAGTVMRFLPPASVLADGDVRFDGDEYARKRPMSTVLTALRELGARITDDRMPFTVHGAGGLRGGEVVLDASSSSQFVSGLLLSGPRYAEGVTVRHRGAPVPSLPHIAMTVAMLREVGVEVDDSVPDVWRVVPGPVAGREWLIEPDLSNATPFLAAAAATGGSVTVPGWPARTDQAGDAVRGILTEMGCVVTVAADALTVSAPGRLSGVDIDLHDVGELSPTVAALAALADGPSRLRGIAHLRHHETDRLAALSTEINRLGGAAVETEDGLTIEPRPLHGGEWRSYADHRMATAGAVLGLVVPGVTVDDIDTTNKTIPDFPGMWAAMLDDDSDVAGLSRKDVQGV</sequence>
<dbReference type="PANTHER" id="PTHR21090">
    <property type="entry name" value="AROM/DEHYDROQUINATE SYNTHASE"/>
    <property type="match status" value="1"/>
</dbReference>
<comment type="similarity">
    <text evidence="2 8">Belongs to the EPSP synthase family.</text>
</comment>
<dbReference type="PANTHER" id="PTHR21090:SF5">
    <property type="entry name" value="PENTAFUNCTIONAL AROM POLYPEPTIDE"/>
    <property type="match status" value="1"/>
</dbReference>
<dbReference type="Pfam" id="PF00275">
    <property type="entry name" value="EPSP_synthase"/>
    <property type="match status" value="1"/>
</dbReference>
<feature type="binding site" evidence="8">
    <location>
        <position position="24"/>
    </location>
    <ligand>
        <name>3-phosphoshikimate</name>
        <dbReference type="ChEBI" id="CHEBI:145989"/>
    </ligand>
</feature>
<evidence type="ECO:0000256" key="7">
    <source>
        <dbReference type="ARBA" id="ARBA00044633"/>
    </source>
</evidence>
<evidence type="ECO:0000256" key="2">
    <source>
        <dbReference type="ARBA" id="ARBA00009948"/>
    </source>
</evidence>
<dbReference type="KEGG" id="acad:UA74_26465"/>
<dbReference type="EMBL" id="CP016076">
    <property type="protein sequence ID" value="APU17298.1"/>
    <property type="molecule type" value="Genomic_DNA"/>
</dbReference>
<feature type="binding site" evidence="8">
    <location>
        <position position="25"/>
    </location>
    <ligand>
        <name>3-phosphoshikimate</name>
        <dbReference type="ChEBI" id="CHEBI:145989"/>
    </ligand>
</feature>
<dbReference type="SUPFAM" id="SSF55205">
    <property type="entry name" value="EPT/RTPC-like"/>
    <property type="match status" value="1"/>
</dbReference>
<comment type="subcellular location">
    <subcellularLocation>
        <location evidence="8">Cytoplasm</location>
    </subcellularLocation>
</comment>
<evidence type="ECO:0000313" key="11">
    <source>
        <dbReference type="Proteomes" id="UP000185511"/>
    </source>
</evidence>
<keyword evidence="6 8" id="KW-0057">Aromatic amino acid biosynthesis</keyword>
<feature type="binding site" evidence="8">
    <location>
        <position position="24"/>
    </location>
    <ligand>
        <name>phosphoenolpyruvate</name>
        <dbReference type="ChEBI" id="CHEBI:58702"/>
    </ligand>
</feature>
<feature type="binding site" evidence="8">
    <location>
        <position position="126"/>
    </location>
    <ligand>
        <name>phosphoenolpyruvate</name>
        <dbReference type="ChEBI" id="CHEBI:58702"/>
    </ligand>
</feature>
<comment type="catalytic activity">
    <reaction evidence="7">
        <text>3-phosphoshikimate + phosphoenolpyruvate = 5-O-(1-carboxyvinyl)-3-phosphoshikimate + phosphate</text>
        <dbReference type="Rhea" id="RHEA:21256"/>
        <dbReference type="ChEBI" id="CHEBI:43474"/>
        <dbReference type="ChEBI" id="CHEBI:57701"/>
        <dbReference type="ChEBI" id="CHEBI:58702"/>
        <dbReference type="ChEBI" id="CHEBI:145989"/>
        <dbReference type="EC" id="2.5.1.19"/>
    </reaction>
    <physiologicalReaction direction="left-to-right" evidence="7">
        <dbReference type="Rhea" id="RHEA:21257"/>
    </physiologicalReaction>
</comment>
<dbReference type="Proteomes" id="UP000185511">
    <property type="component" value="Chromosome"/>
</dbReference>
<dbReference type="GO" id="GO:0009073">
    <property type="term" value="P:aromatic amino acid family biosynthetic process"/>
    <property type="evidence" value="ECO:0007669"/>
    <property type="project" value="UniProtKB-KW"/>
</dbReference>
<evidence type="ECO:0000256" key="5">
    <source>
        <dbReference type="ARBA" id="ARBA00022679"/>
    </source>
</evidence>
<dbReference type="InterPro" id="IPR001986">
    <property type="entry name" value="Enolpyruvate_Tfrase_dom"/>
</dbReference>
<dbReference type="FunFam" id="3.65.10.10:FF:000010">
    <property type="entry name" value="3-phosphoshikimate 1-carboxyvinyltransferase"/>
    <property type="match status" value="1"/>
</dbReference>
<dbReference type="Gene3D" id="3.65.10.10">
    <property type="entry name" value="Enolpyruvate transferase domain"/>
    <property type="match status" value="2"/>
</dbReference>
<comment type="caution">
    <text evidence="8">Lacks conserved residue(s) required for the propagation of feature annotation.</text>
</comment>
<dbReference type="GO" id="GO:0009423">
    <property type="term" value="P:chorismate biosynthetic process"/>
    <property type="evidence" value="ECO:0007669"/>
    <property type="project" value="UniProtKB-UniRule"/>
</dbReference>
<feature type="binding site" evidence="8">
    <location>
        <position position="169"/>
    </location>
    <ligand>
        <name>3-phosphoshikimate</name>
        <dbReference type="ChEBI" id="CHEBI:145989"/>
    </ligand>
</feature>
<proteinExistence type="inferred from homology"/>
<dbReference type="InterPro" id="IPR006264">
    <property type="entry name" value="EPSP_synthase"/>
</dbReference>
<feature type="binding site" evidence="8">
    <location>
        <position position="410"/>
    </location>
    <ligand>
        <name>phosphoenolpyruvate</name>
        <dbReference type="ChEBI" id="CHEBI:58702"/>
    </ligand>
</feature>
<keyword evidence="4 8" id="KW-0028">Amino-acid biosynthesis</keyword>
<evidence type="ECO:0000313" key="10">
    <source>
        <dbReference type="EMBL" id="APU17298.1"/>
    </source>
</evidence>
<comment type="subunit">
    <text evidence="8">Monomer.</text>
</comment>
<feature type="binding site" evidence="8">
    <location>
        <position position="198"/>
    </location>
    <ligand>
        <name>3-phosphoshikimate</name>
        <dbReference type="ChEBI" id="CHEBI:145989"/>
    </ligand>
</feature>
<evidence type="ECO:0000256" key="4">
    <source>
        <dbReference type="ARBA" id="ARBA00022605"/>
    </source>
</evidence>
<dbReference type="PROSITE" id="PS00885">
    <property type="entry name" value="EPSP_SYNTHASE_2"/>
    <property type="match status" value="1"/>
</dbReference>
<dbReference type="AlphaFoldDB" id="A0AAC9LG45"/>
<feature type="active site" description="Proton acceptor" evidence="8">
    <location>
        <position position="313"/>
    </location>
</feature>
<feature type="binding site" evidence="8">
    <location>
        <position position="344"/>
    </location>
    <ligand>
        <name>phosphoenolpyruvate</name>
        <dbReference type="ChEBI" id="CHEBI:58702"/>
    </ligand>
</feature>
<dbReference type="PROSITE" id="PS00104">
    <property type="entry name" value="EPSP_SYNTHASE_1"/>
    <property type="match status" value="1"/>
</dbReference>
<dbReference type="InterPro" id="IPR036968">
    <property type="entry name" value="Enolpyruvate_Tfrase_sf"/>
</dbReference>